<dbReference type="InterPro" id="IPR003598">
    <property type="entry name" value="Ig_sub2"/>
</dbReference>
<feature type="compositionally biased region" description="Polar residues" evidence="11">
    <location>
        <begin position="371"/>
        <end position="382"/>
    </location>
</feature>
<dbReference type="Pfam" id="PF07686">
    <property type="entry name" value="V-set"/>
    <property type="match status" value="1"/>
</dbReference>
<feature type="region of interest" description="Disordered" evidence="11">
    <location>
        <begin position="154"/>
        <end position="187"/>
    </location>
</feature>
<dbReference type="InterPro" id="IPR051713">
    <property type="entry name" value="T-cell_Activation_Regulation"/>
</dbReference>
<dbReference type="PANTHER" id="PTHR25466:SF9">
    <property type="entry name" value="FIBRONECTIN TYPE-III DOMAIN-CONTAINING PROTEIN"/>
    <property type="match status" value="1"/>
</dbReference>
<evidence type="ECO:0000259" key="14">
    <source>
        <dbReference type="PROSITE" id="PS50835"/>
    </source>
</evidence>
<dbReference type="PANTHER" id="PTHR25466">
    <property type="entry name" value="T-LYMPHOCYTE ACTIVATION ANTIGEN"/>
    <property type="match status" value="1"/>
</dbReference>
<evidence type="ECO:0000256" key="12">
    <source>
        <dbReference type="SAM" id="Phobius"/>
    </source>
</evidence>
<dbReference type="InterPro" id="IPR036179">
    <property type="entry name" value="Ig-like_dom_sf"/>
</dbReference>
<comment type="caution">
    <text evidence="15">The sequence shown here is derived from an EMBL/GenBank/DDBJ whole genome shotgun (WGS) entry which is preliminary data.</text>
</comment>
<feature type="chain" id="PRO_5047141706" description="Ig-like domain-containing protein" evidence="13">
    <location>
        <begin position="23"/>
        <end position="413"/>
    </location>
</feature>
<dbReference type="SUPFAM" id="SSF48726">
    <property type="entry name" value="Immunoglobulin"/>
    <property type="match status" value="1"/>
</dbReference>
<evidence type="ECO:0000256" key="2">
    <source>
        <dbReference type="ARBA" id="ARBA00022475"/>
    </source>
</evidence>
<keyword evidence="5 12" id="KW-1133">Transmembrane helix</keyword>
<dbReference type="InterPro" id="IPR013783">
    <property type="entry name" value="Ig-like_fold"/>
</dbReference>
<feature type="region of interest" description="Disordered" evidence="11">
    <location>
        <begin position="208"/>
        <end position="227"/>
    </location>
</feature>
<keyword evidence="10" id="KW-0393">Immunoglobulin domain</keyword>
<organism evidence="15 16">
    <name type="scientific">Characodon lateralis</name>
    <dbReference type="NCBI Taxonomy" id="208331"/>
    <lineage>
        <taxon>Eukaryota</taxon>
        <taxon>Metazoa</taxon>
        <taxon>Chordata</taxon>
        <taxon>Craniata</taxon>
        <taxon>Vertebrata</taxon>
        <taxon>Euteleostomi</taxon>
        <taxon>Actinopterygii</taxon>
        <taxon>Neopterygii</taxon>
        <taxon>Teleostei</taxon>
        <taxon>Neoteleostei</taxon>
        <taxon>Acanthomorphata</taxon>
        <taxon>Ovalentaria</taxon>
        <taxon>Atherinomorphae</taxon>
        <taxon>Cyprinodontiformes</taxon>
        <taxon>Goodeidae</taxon>
        <taxon>Characodon</taxon>
    </lineage>
</organism>
<dbReference type="EMBL" id="JAHUTJ010000349">
    <property type="protein sequence ID" value="MED6263658.1"/>
    <property type="molecule type" value="Genomic_DNA"/>
</dbReference>
<evidence type="ECO:0000256" key="10">
    <source>
        <dbReference type="ARBA" id="ARBA00023319"/>
    </source>
</evidence>
<protein>
    <recommendedName>
        <fullName evidence="14">Ig-like domain-containing protein</fullName>
    </recommendedName>
</protein>
<evidence type="ECO:0000256" key="13">
    <source>
        <dbReference type="SAM" id="SignalP"/>
    </source>
</evidence>
<feature type="compositionally biased region" description="Polar residues" evidence="11">
    <location>
        <begin position="340"/>
        <end position="350"/>
    </location>
</feature>
<comment type="subcellular location">
    <subcellularLocation>
        <location evidence="1">Cell membrane</location>
        <topology evidence="1">Single-pass type I membrane protein</topology>
    </subcellularLocation>
</comment>
<keyword evidence="3 12" id="KW-0812">Transmembrane</keyword>
<evidence type="ECO:0000256" key="6">
    <source>
        <dbReference type="ARBA" id="ARBA00023136"/>
    </source>
</evidence>
<evidence type="ECO:0000256" key="8">
    <source>
        <dbReference type="ARBA" id="ARBA00023170"/>
    </source>
</evidence>
<evidence type="ECO:0000256" key="7">
    <source>
        <dbReference type="ARBA" id="ARBA00023157"/>
    </source>
</evidence>
<feature type="region of interest" description="Disordered" evidence="11">
    <location>
        <begin position="340"/>
        <end position="382"/>
    </location>
</feature>
<accession>A0ABU7CL22</accession>
<reference evidence="15 16" key="1">
    <citation type="submission" date="2021-06" db="EMBL/GenBank/DDBJ databases">
        <authorList>
            <person name="Palmer J.M."/>
        </authorList>
    </citation>
    <scope>NUCLEOTIDE SEQUENCE [LARGE SCALE GENOMIC DNA]</scope>
    <source>
        <strain evidence="15 16">CL_MEX2019</strain>
        <tissue evidence="15">Muscle</tissue>
    </source>
</reference>
<keyword evidence="9" id="KW-0325">Glycoprotein</keyword>
<evidence type="ECO:0000256" key="3">
    <source>
        <dbReference type="ARBA" id="ARBA00022692"/>
    </source>
</evidence>
<dbReference type="SMART" id="SM00408">
    <property type="entry name" value="IGc2"/>
    <property type="match status" value="1"/>
</dbReference>
<feature type="compositionally biased region" description="Basic residues" evidence="11">
    <location>
        <begin position="354"/>
        <end position="370"/>
    </location>
</feature>
<feature type="domain" description="Ig-like" evidence="14">
    <location>
        <begin position="5"/>
        <end position="126"/>
    </location>
</feature>
<dbReference type="InterPro" id="IPR013106">
    <property type="entry name" value="Ig_V-set"/>
</dbReference>
<feature type="signal peptide" evidence="13">
    <location>
        <begin position="1"/>
        <end position="22"/>
    </location>
</feature>
<dbReference type="SMART" id="SM00406">
    <property type="entry name" value="IGv"/>
    <property type="match status" value="1"/>
</dbReference>
<dbReference type="PROSITE" id="PS50835">
    <property type="entry name" value="IG_LIKE"/>
    <property type="match status" value="1"/>
</dbReference>
<evidence type="ECO:0000256" key="1">
    <source>
        <dbReference type="ARBA" id="ARBA00004251"/>
    </source>
</evidence>
<gene>
    <name evidence="15" type="ORF">CHARACLAT_006690</name>
</gene>
<evidence type="ECO:0000313" key="15">
    <source>
        <dbReference type="EMBL" id="MED6263658.1"/>
    </source>
</evidence>
<dbReference type="InterPro" id="IPR007110">
    <property type="entry name" value="Ig-like_dom"/>
</dbReference>
<dbReference type="Gene3D" id="2.60.40.10">
    <property type="entry name" value="Immunoglobulins"/>
    <property type="match status" value="1"/>
</dbReference>
<keyword evidence="8" id="KW-0675">Receptor</keyword>
<dbReference type="SMART" id="SM00409">
    <property type="entry name" value="IG"/>
    <property type="match status" value="1"/>
</dbReference>
<name>A0ABU7CL22_9TELE</name>
<evidence type="ECO:0000313" key="16">
    <source>
        <dbReference type="Proteomes" id="UP001352852"/>
    </source>
</evidence>
<proteinExistence type="predicted"/>
<evidence type="ECO:0000256" key="4">
    <source>
        <dbReference type="ARBA" id="ARBA00022729"/>
    </source>
</evidence>
<evidence type="ECO:0000256" key="5">
    <source>
        <dbReference type="ARBA" id="ARBA00022989"/>
    </source>
</evidence>
<keyword evidence="6 12" id="KW-0472">Membrane</keyword>
<keyword evidence="2" id="KW-1003">Cell membrane</keyword>
<feature type="transmembrane region" description="Helical" evidence="12">
    <location>
        <begin position="231"/>
        <end position="251"/>
    </location>
</feature>
<dbReference type="InterPro" id="IPR003599">
    <property type="entry name" value="Ig_sub"/>
</dbReference>
<evidence type="ECO:0000256" key="9">
    <source>
        <dbReference type="ARBA" id="ARBA00023180"/>
    </source>
</evidence>
<keyword evidence="16" id="KW-1185">Reference proteome</keyword>
<keyword evidence="7" id="KW-1015">Disulfide bond</keyword>
<keyword evidence="4 13" id="KW-0732">Signal</keyword>
<evidence type="ECO:0000256" key="11">
    <source>
        <dbReference type="SAM" id="MobiDB-lite"/>
    </source>
</evidence>
<sequence length="413" mass="44902">MAAGPGLLGALLSVGLSVFVSADQPTIRPHRGETVVLPCGLTRTDPVIVVQWSRTDLGSDYVLLYRDQQVDPFNQHQSFKDRVDLQDRQMKDGDVSLVLKNVRTDDSGTYECRVVQSGTSRKKNLINTIHLEVAPPSPAHFDKQTGDQAVQLGREKDEENSDTGDQDGGIQETSTSAGSEAEGTDDGGNAVWEAQEVVHVEALKVGWAEPSRTAGNQDGENKPGSRTVPGVAASLSCVALVVVAVFVLRFWKKRRSDPPPDKVPSDLRNEVREALFIRVKVLQCRLNRSGRPASVQHDGKSQTGESGLTCGDAEVLLDDHSVELSVCFIVSSSTGDLQNKVISTGTNPNSCHHDGKRKKRDHSKQRKRSKGQQVQEGEQTSFLPTTWCGSPWGGWLLNSWPAAPQLTVLPLST</sequence>
<dbReference type="Proteomes" id="UP001352852">
    <property type="component" value="Unassembled WGS sequence"/>
</dbReference>